<protein>
    <recommendedName>
        <fullName evidence="2">Retrotransposon gag domain-containing protein</fullName>
    </recommendedName>
</protein>
<evidence type="ECO:0000259" key="2">
    <source>
        <dbReference type="Pfam" id="PF03732"/>
    </source>
</evidence>
<feature type="region of interest" description="Disordered" evidence="1">
    <location>
        <begin position="600"/>
        <end position="632"/>
    </location>
</feature>
<sequence length="819" mass="90887">MAQAKSSSKPVTIEPNVSDGGLLLRWGSFGPRELARFKELLEKPVRLKPGTLIRVKADLGEFGLANRLRQHRLRDERSSPVTSGIRARVRTKWYPSCWFEGTVGMSKEECEQRRARKGLREMLSAVEECVGKLEGSMEDVKEALDGFEGHIDNWKEQSRDYVKMSLDSTMDKVNGLFNSHKDKLSDRNDALEAMLMALKEETMATTLALSTRIEELEGELALCRAAVGEGVSSAALSSEITDKRQGKIGTWEKLQCELKGQFYPEFAKQEARPKLQGIMQRGTVGEYVREFKELMLQVLDVTEREAILAFQEGLKPWVRQEVEQRGVQKLSEAMKVAVSVVKLGLGKDKLGSSKSEERGVCEGNHKEDTDEYGNGNGDNCGNEKPRVRKKKPKKKRDKLKCFFCDGPHMLKKCPMKSALKKKPVGKALGLGSSARGVEVKEAESKRKPVECFLCHGPHRLRKCPRKSVIDGNDRADTEPKKLGSSKGKAEAKRAKKSKSVIGGNNGADKEPKKLGSSKGKAEAKRAKRSKKKRVKCFLCRGPHELRNCPKQAVVKGKAMSEHGESSEGLPPKEEVSLSSDLEEEVAMKIVKLGPMRLESNEASELAESSTRLPPMGEVGGASDFKEKEEMHVGQLTRVNAKVHSKHSDSVLHSNLCTWRERRGPFKVLEQGGRETVGKAKPSVVNHEDSVRGKLECAQGSDITPCHRDVQTSRTARVKKRRKPTQKSRRKGRAKATSGIQGESSQCHSGVATRTLREWVGKNVTGQSSKPVTIEPNASDGGLLLRWGSFGPRELARFKELLEKPVRLKPGWPDSEDMAT</sequence>
<comment type="caution">
    <text evidence="3">The sequence shown here is derived from an EMBL/GenBank/DDBJ whole genome shotgun (WGS) entry which is preliminary data.</text>
</comment>
<feature type="compositionally biased region" description="Polar residues" evidence="1">
    <location>
        <begin position="737"/>
        <end position="747"/>
    </location>
</feature>
<proteinExistence type="predicted"/>
<feature type="region of interest" description="Disordered" evidence="1">
    <location>
        <begin position="703"/>
        <end position="751"/>
    </location>
</feature>
<evidence type="ECO:0000256" key="1">
    <source>
        <dbReference type="SAM" id="MobiDB-lite"/>
    </source>
</evidence>
<feature type="compositionally biased region" description="Low complexity" evidence="1">
    <location>
        <begin position="600"/>
        <end position="609"/>
    </location>
</feature>
<keyword evidence="4" id="KW-1185">Reference proteome</keyword>
<gene>
    <name evidence="3" type="ORF">PVK06_035747</name>
</gene>
<feature type="compositionally biased region" description="Basic and acidic residues" evidence="1">
    <location>
        <begin position="351"/>
        <end position="368"/>
    </location>
</feature>
<dbReference type="Pfam" id="PF03732">
    <property type="entry name" value="Retrotrans_gag"/>
    <property type="match status" value="1"/>
</dbReference>
<dbReference type="Proteomes" id="UP001358586">
    <property type="component" value="Chromosome 10"/>
</dbReference>
<reference evidence="3 4" key="1">
    <citation type="submission" date="2023-03" db="EMBL/GenBank/DDBJ databases">
        <title>WGS of Gossypium arboreum.</title>
        <authorList>
            <person name="Yu D."/>
        </authorList>
    </citation>
    <scope>NUCLEOTIDE SEQUENCE [LARGE SCALE GENOMIC DNA]</scope>
    <source>
        <tissue evidence="3">Leaf</tissue>
    </source>
</reference>
<name>A0ABR0NHM5_GOSAR</name>
<dbReference type="InterPro" id="IPR005162">
    <property type="entry name" value="Retrotrans_gag_dom"/>
</dbReference>
<feature type="region of interest" description="Disordered" evidence="1">
    <location>
        <begin position="351"/>
        <end position="394"/>
    </location>
</feature>
<feature type="region of interest" description="Disordered" evidence="1">
    <location>
        <begin position="552"/>
        <end position="580"/>
    </location>
</feature>
<feature type="compositionally biased region" description="Basic and acidic residues" evidence="1">
    <location>
        <begin position="467"/>
        <end position="492"/>
    </location>
</feature>
<dbReference type="EMBL" id="JARKNE010000010">
    <property type="protein sequence ID" value="KAK5794516.1"/>
    <property type="molecule type" value="Genomic_DNA"/>
</dbReference>
<feature type="region of interest" description="Disordered" evidence="1">
    <location>
        <begin position="463"/>
        <end position="529"/>
    </location>
</feature>
<evidence type="ECO:0000313" key="4">
    <source>
        <dbReference type="Proteomes" id="UP001358586"/>
    </source>
</evidence>
<feature type="domain" description="Retrotransposon gag" evidence="2">
    <location>
        <begin position="243"/>
        <end position="316"/>
    </location>
</feature>
<feature type="compositionally biased region" description="Basic residues" evidence="1">
    <location>
        <begin position="715"/>
        <end position="733"/>
    </location>
</feature>
<organism evidence="3 4">
    <name type="scientific">Gossypium arboreum</name>
    <name type="common">Tree cotton</name>
    <name type="synonym">Gossypium nanking</name>
    <dbReference type="NCBI Taxonomy" id="29729"/>
    <lineage>
        <taxon>Eukaryota</taxon>
        <taxon>Viridiplantae</taxon>
        <taxon>Streptophyta</taxon>
        <taxon>Embryophyta</taxon>
        <taxon>Tracheophyta</taxon>
        <taxon>Spermatophyta</taxon>
        <taxon>Magnoliopsida</taxon>
        <taxon>eudicotyledons</taxon>
        <taxon>Gunneridae</taxon>
        <taxon>Pentapetalae</taxon>
        <taxon>rosids</taxon>
        <taxon>malvids</taxon>
        <taxon>Malvales</taxon>
        <taxon>Malvaceae</taxon>
        <taxon>Malvoideae</taxon>
        <taxon>Gossypium</taxon>
    </lineage>
</organism>
<feature type="compositionally biased region" description="Basic and acidic residues" evidence="1">
    <location>
        <begin position="558"/>
        <end position="575"/>
    </location>
</feature>
<evidence type="ECO:0000313" key="3">
    <source>
        <dbReference type="EMBL" id="KAK5794516.1"/>
    </source>
</evidence>
<accession>A0ABR0NHM5</accession>
<feature type="compositionally biased region" description="Basic and acidic residues" evidence="1">
    <location>
        <begin position="507"/>
        <end position="524"/>
    </location>
</feature>